<accession>A0ACB9ETZ6</accession>
<protein>
    <submittedName>
        <fullName evidence="1">Uncharacterized protein</fullName>
    </submittedName>
</protein>
<keyword evidence="2" id="KW-1185">Reference proteome</keyword>
<reference evidence="2" key="1">
    <citation type="journal article" date="2022" name="Mol. Ecol. Resour.">
        <title>The genomes of chicory, endive, great burdock and yacon provide insights into Asteraceae palaeo-polyploidization history and plant inulin production.</title>
        <authorList>
            <person name="Fan W."/>
            <person name="Wang S."/>
            <person name="Wang H."/>
            <person name="Wang A."/>
            <person name="Jiang F."/>
            <person name="Liu H."/>
            <person name="Zhao H."/>
            <person name="Xu D."/>
            <person name="Zhang Y."/>
        </authorList>
    </citation>
    <scope>NUCLEOTIDE SEQUENCE [LARGE SCALE GENOMIC DNA]</scope>
    <source>
        <strain evidence="2">cv. Yunnan</strain>
    </source>
</reference>
<evidence type="ECO:0000313" key="2">
    <source>
        <dbReference type="Proteomes" id="UP001056120"/>
    </source>
</evidence>
<gene>
    <name evidence="1" type="ORF">L1987_52934</name>
</gene>
<reference evidence="1 2" key="2">
    <citation type="journal article" date="2022" name="Mol. Ecol. Resour.">
        <title>The genomes of chicory, endive, great burdock and yacon provide insights into Asteraceae paleo-polyploidization history and plant inulin production.</title>
        <authorList>
            <person name="Fan W."/>
            <person name="Wang S."/>
            <person name="Wang H."/>
            <person name="Wang A."/>
            <person name="Jiang F."/>
            <person name="Liu H."/>
            <person name="Zhao H."/>
            <person name="Xu D."/>
            <person name="Zhang Y."/>
        </authorList>
    </citation>
    <scope>NUCLEOTIDE SEQUENCE [LARGE SCALE GENOMIC DNA]</scope>
    <source>
        <strain evidence="2">cv. Yunnan</strain>
        <tissue evidence="1">Leaves</tissue>
    </source>
</reference>
<sequence length="109" mass="12662">MPGGELFFLVIGIMMTERNGGGYTINGRVKIPGIQKRVLVLESGDDDYCSCFVREQRRWFENCIQERFDEVSDPVFSDLPFIKNKHELCLIFAENGKEFHAERREGKKK</sequence>
<proteinExistence type="predicted"/>
<comment type="caution">
    <text evidence="1">The sequence shown here is derived from an EMBL/GenBank/DDBJ whole genome shotgun (WGS) entry which is preliminary data.</text>
</comment>
<name>A0ACB9ETZ6_9ASTR</name>
<organism evidence="1 2">
    <name type="scientific">Smallanthus sonchifolius</name>
    <dbReference type="NCBI Taxonomy" id="185202"/>
    <lineage>
        <taxon>Eukaryota</taxon>
        <taxon>Viridiplantae</taxon>
        <taxon>Streptophyta</taxon>
        <taxon>Embryophyta</taxon>
        <taxon>Tracheophyta</taxon>
        <taxon>Spermatophyta</taxon>
        <taxon>Magnoliopsida</taxon>
        <taxon>eudicotyledons</taxon>
        <taxon>Gunneridae</taxon>
        <taxon>Pentapetalae</taxon>
        <taxon>asterids</taxon>
        <taxon>campanulids</taxon>
        <taxon>Asterales</taxon>
        <taxon>Asteraceae</taxon>
        <taxon>Asteroideae</taxon>
        <taxon>Heliantheae alliance</taxon>
        <taxon>Millerieae</taxon>
        <taxon>Smallanthus</taxon>
    </lineage>
</organism>
<dbReference type="EMBL" id="CM042034">
    <property type="protein sequence ID" value="KAI3762504.1"/>
    <property type="molecule type" value="Genomic_DNA"/>
</dbReference>
<evidence type="ECO:0000313" key="1">
    <source>
        <dbReference type="EMBL" id="KAI3762504.1"/>
    </source>
</evidence>
<dbReference type="Proteomes" id="UP001056120">
    <property type="component" value="Linkage Group LG17"/>
</dbReference>